<dbReference type="Pfam" id="PF00419">
    <property type="entry name" value="Fimbrial"/>
    <property type="match status" value="1"/>
</dbReference>
<gene>
    <name evidence="7" type="ORF">ABIC75_004470</name>
</gene>
<dbReference type="SUPFAM" id="SSF49401">
    <property type="entry name" value="Bacterial adhesins"/>
    <property type="match status" value="1"/>
</dbReference>
<dbReference type="InterPro" id="IPR050263">
    <property type="entry name" value="Bact_Fimbrial_Adh_Pro"/>
</dbReference>
<dbReference type="Proteomes" id="UP001549184">
    <property type="component" value="Unassembled WGS sequence"/>
</dbReference>
<reference evidence="7 8" key="1">
    <citation type="submission" date="2024-06" db="EMBL/GenBank/DDBJ databases">
        <title>Sorghum-associated microbial communities from plants grown in Nebraska, USA.</title>
        <authorList>
            <person name="Schachtman D."/>
        </authorList>
    </citation>
    <scope>NUCLEOTIDE SEQUENCE [LARGE SCALE GENOMIC DNA]</scope>
    <source>
        <strain evidence="7 8">1073</strain>
    </source>
</reference>
<dbReference type="EMBL" id="JBEPMU010000009">
    <property type="protein sequence ID" value="MET3654722.1"/>
    <property type="molecule type" value="Genomic_DNA"/>
</dbReference>
<dbReference type="InterPro" id="IPR008966">
    <property type="entry name" value="Adhesion_dom_sf"/>
</dbReference>
<feature type="signal peptide" evidence="5">
    <location>
        <begin position="1"/>
        <end position="23"/>
    </location>
</feature>
<comment type="subcellular location">
    <subcellularLocation>
        <location evidence="1">Fimbrium</location>
    </subcellularLocation>
</comment>
<dbReference type="Gene3D" id="2.60.40.1090">
    <property type="entry name" value="Fimbrial-type adhesion domain"/>
    <property type="match status" value="1"/>
</dbReference>
<keyword evidence="3 5" id="KW-0732">Signal</keyword>
<evidence type="ECO:0000256" key="3">
    <source>
        <dbReference type="ARBA" id="ARBA00022729"/>
    </source>
</evidence>
<evidence type="ECO:0000313" key="7">
    <source>
        <dbReference type="EMBL" id="MET3654722.1"/>
    </source>
</evidence>
<proteinExistence type="inferred from homology"/>
<evidence type="ECO:0000256" key="5">
    <source>
        <dbReference type="SAM" id="SignalP"/>
    </source>
</evidence>
<keyword evidence="8" id="KW-1185">Reference proteome</keyword>
<comment type="similarity">
    <text evidence="2">Belongs to the fimbrial protein family.</text>
</comment>
<sequence length="174" mass="18054">MKTNLIKGGMAAGLLAMASAVGAQSVTFNVTGTIQQGTCSFTIPDTDLGTYGAWTFTGMGYTAPWTSDIPVAASGCTADINTIHMVFNGTPDATNSQLFKAIPVSGQGNISGVAIDLSTASGTPARLVPNTGMTNWTLATVGNTYYIKARFYQTSASVTPGKMQTPITAQFTYN</sequence>
<evidence type="ECO:0000313" key="8">
    <source>
        <dbReference type="Proteomes" id="UP001549184"/>
    </source>
</evidence>
<protein>
    <submittedName>
        <fullName evidence="7">Type 1 fimbria pilin</fullName>
    </submittedName>
</protein>
<accession>A0ABV2K1M0</accession>
<evidence type="ECO:0000259" key="6">
    <source>
        <dbReference type="Pfam" id="PF00419"/>
    </source>
</evidence>
<name>A0ABV2K1M0_9GAMM</name>
<evidence type="ECO:0000256" key="2">
    <source>
        <dbReference type="ARBA" id="ARBA00006671"/>
    </source>
</evidence>
<organism evidence="7 8">
    <name type="scientific">Dyella japonica</name>
    <dbReference type="NCBI Taxonomy" id="231455"/>
    <lineage>
        <taxon>Bacteria</taxon>
        <taxon>Pseudomonadati</taxon>
        <taxon>Pseudomonadota</taxon>
        <taxon>Gammaproteobacteria</taxon>
        <taxon>Lysobacterales</taxon>
        <taxon>Rhodanobacteraceae</taxon>
        <taxon>Dyella</taxon>
    </lineage>
</organism>
<comment type="caution">
    <text evidence="7">The sequence shown here is derived from an EMBL/GenBank/DDBJ whole genome shotgun (WGS) entry which is preliminary data.</text>
</comment>
<evidence type="ECO:0000256" key="4">
    <source>
        <dbReference type="ARBA" id="ARBA00023263"/>
    </source>
</evidence>
<dbReference type="PANTHER" id="PTHR33420">
    <property type="entry name" value="FIMBRIAL SUBUNIT ELFA-RELATED"/>
    <property type="match status" value="1"/>
</dbReference>
<dbReference type="PANTHER" id="PTHR33420:SF3">
    <property type="entry name" value="FIMBRIAL SUBUNIT ELFA"/>
    <property type="match status" value="1"/>
</dbReference>
<dbReference type="RefSeq" id="WP_354016065.1">
    <property type="nucleotide sequence ID" value="NZ_JBEPMU010000009.1"/>
</dbReference>
<feature type="domain" description="Fimbrial-type adhesion" evidence="6">
    <location>
        <begin position="29"/>
        <end position="173"/>
    </location>
</feature>
<keyword evidence="4" id="KW-0281">Fimbrium</keyword>
<dbReference type="InterPro" id="IPR000259">
    <property type="entry name" value="Adhesion_dom_fimbrial"/>
</dbReference>
<dbReference type="InterPro" id="IPR036937">
    <property type="entry name" value="Adhesion_dom_fimbrial_sf"/>
</dbReference>
<feature type="chain" id="PRO_5047025985" evidence="5">
    <location>
        <begin position="24"/>
        <end position="174"/>
    </location>
</feature>
<evidence type="ECO:0000256" key="1">
    <source>
        <dbReference type="ARBA" id="ARBA00004561"/>
    </source>
</evidence>